<dbReference type="AlphaFoldDB" id="A0A1N7K406"/>
<dbReference type="STRING" id="373672.SAMN05421785_101261"/>
<dbReference type="RefSeq" id="WP_076390119.1">
    <property type="nucleotide sequence ID" value="NZ_FTOV01000001.1"/>
</dbReference>
<dbReference type="Proteomes" id="UP000185781">
    <property type="component" value="Unassembled WGS sequence"/>
</dbReference>
<sequence>MNFLKIFSIGVFFLGASYANAQTKETAKKKPVDNPPKCANIKEGKFFRMNYPPNLWYMTIKDNIQTEYYNDGKDFIKLSMVFVGDCDYKLVVVEKSEKEHPIKIGDVLSNKVLATQDDYLKIQSKFENDTYDFVLIKAKENKK</sequence>
<evidence type="ECO:0000313" key="2">
    <source>
        <dbReference type="EMBL" id="SIS56287.1"/>
    </source>
</evidence>
<keyword evidence="1" id="KW-0732">Signal</keyword>
<dbReference type="EMBL" id="FTOV01000001">
    <property type="protein sequence ID" value="SIS56287.1"/>
    <property type="molecule type" value="Genomic_DNA"/>
</dbReference>
<name>A0A1N7K406_9FLAO</name>
<feature type="signal peptide" evidence="1">
    <location>
        <begin position="1"/>
        <end position="21"/>
    </location>
</feature>
<proteinExistence type="predicted"/>
<dbReference type="OrthoDB" id="1253590at2"/>
<gene>
    <name evidence="2" type="ORF">SAMN05421785_101261</name>
</gene>
<organism evidence="2 3">
    <name type="scientific">Chryseobacterium gambrini</name>
    <dbReference type="NCBI Taxonomy" id="373672"/>
    <lineage>
        <taxon>Bacteria</taxon>
        <taxon>Pseudomonadati</taxon>
        <taxon>Bacteroidota</taxon>
        <taxon>Flavobacteriia</taxon>
        <taxon>Flavobacteriales</taxon>
        <taxon>Weeksellaceae</taxon>
        <taxon>Chryseobacterium group</taxon>
        <taxon>Chryseobacterium</taxon>
    </lineage>
</organism>
<protein>
    <submittedName>
        <fullName evidence="2">Uncharacterized protein</fullName>
    </submittedName>
</protein>
<feature type="chain" id="PRO_5013111547" evidence="1">
    <location>
        <begin position="22"/>
        <end position="143"/>
    </location>
</feature>
<reference evidence="2 3" key="1">
    <citation type="submission" date="2017-01" db="EMBL/GenBank/DDBJ databases">
        <authorList>
            <person name="Mah S.A."/>
            <person name="Swanson W.J."/>
            <person name="Moy G.W."/>
            <person name="Vacquier V.D."/>
        </authorList>
    </citation>
    <scope>NUCLEOTIDE SEQUENCE [LARGE SCALE GENOMIC DNA]</scope>
    <source>
        <strain evidence="2 3">DSM 18014</strain>
    </source>
</reference>
<evidence type="ECO:0000256" key="1">
    <source>
        <dbReference type="SAM" id="SignalP"/>
    </source>
</evidence>
<evidence type="ECO:0000313" key="3">
    <source>
        <dbReference type="Proteomes" id="UP000185781"/>
    </source>
</evidence>
<accession>A0A1N7K406</accession>